<sequence length="380" mass="41236">MPAAGDAEAGGETANHIPSHRKLVTADAVGKPATINAIIVPTARTLGYLRTAVDLAGAQGCVLVALCSKRASAEAAFRLAKSKGTEVLAVDVPDLNARLLPGFRTSALLRGTRFHRPTDTSMKRNLGLLLARVAGWERILFLDDDISVPKVGDLNDAAGLLDDYAGVGLSIDGFWDNSVVCHAFRDSGGAQDTFIGGGALAVGPKAYGSFFPNIYNEDWFFLLDDKGLRPSAMTGRVIQAPYDPYRDGDRARSEEFGDTLAEGLFGLLGHGRDLTAATAGYWRDFLAKRRSFIDEVLEMAACAPLPPAERSRMIEALKAARGRNRLIEPRFCVDYLDAWRADRRTWQRHVVSVAGRYRRGGLQKLLADIGLMHCYQTAAV</sequence>
<protein>
    <submittedName>
        <fullName evidence="1">Uncharacterized protein</fullName>
    </submittedName>
</protein>
<comment type="caution">
    <text evidence="1">The sequence shown here is derived from an EMBL/GenBank/DDBJ whole genome shotgun (WGS) entry which is preliminary data.</text>
</comment>
<reference evidence="1 2" key="1">
    <citation type="submission" date="2020-01" db="EMBL/GenBank/DDBJ databases">
        <title>Kibdelosporangium persica a novel Actinomycetes from a hot desert in Iran.</title>
        <authorList>
            <person name="Safaei N."/>
            <person name="Zaburannyi N."/>
            <person name="Mueller R."/>
            <person name="Wink J."/>
        </authorList>
    </citation>
    <scope>NUCLEOTIDE SEQUENCE [LARGE SCALE GENOMIC DNA]</scope>
    <source>
        <strain evidence="1 2">4NS15</strain>
    </source>
</reference>
<name>A0ABX2F9Q1_9PSEU</name>
<evidence type="ECO:0000313" key="2">
    <source>
        <dbReference type="Proteomes" id="UP000763557"/>
    </source>
</evidence>
<dbReference type="EMBL" id="JAAATY010000015">
    <property type="protein sequence ID" value="NRN67515.1"/>
    <property type="molecule type" value="Genomic_DNA"/>
</dbReference>
<gene>
    <name evidence="1" type="ORF">GC106_47550</name>
</gene>
<dbReference type="RefSeq" id="WP_173135528.1">
    <property type="nucleotide sequence ID" value="NZ_CBCSGW010000049.1"/>
</dbReference>
<dbReference type="Proteomes" id="UP000763557">
    <property type="component" value="Unassembled WGS sequence"/>
</dbReference>
<proteinExistence type="predicted"/>
<organism evidence="1 2">
    <name type="scientific">Kibdelosporangium persicum</name>
    <dbReference type="NCBI Taxonomy" id="2698649"/>
    <lineage>
        <taxon>Bacteria</taxon>
        <taxon>Bacillati</taxon>
        <taxon>Actinomycetota</taxon>
        <taxon>Actinomycetes</taxon>
        <taxon>Pseudonocardiales</taxon>
        <taxon>Pseudonocardiaceae</taxon>
        <taxon>Kibdelosporangium</taxon>
    </lineage>
</organism>
<accession>A0ABX2F9Q1</accession>
<keyword evidence="2" id="KW-1185">Reference proteome</keyword>
<evidence type="ECO:0000313" key="1">
    <source>
        <dbReference type="EMBL" id="NRN67515.1"/>
    </source>
</evidence>